<evidence type="ECO:0008006" key="2">
    <source>
        <dbReference type="Google" id="ProtNLM"/>
    </source>
</evidence>
<reference evidence="1" key="1">
    <citation type="journal article" date="2014" name="Front. Microbiol.">
        <title>High frequency of phylogenetically diverse reductive dehalogenase-homologous genes in deep subseafloor sedimentary metagenomes.</title>
        <authorList>
            <person name="Kawai M."/>
            <person name="Futagami T."/>
            <person name="Toyoda A."/>
            <person name="Takaki Y."/>
            <person name="Nishi S."/>
            <person name="Hori S."/>
            <person name="Arai W."/>
            <person name="Tsubouchi T."/>
            <person name="Morono Y."/>
            <person name="Uchiyama I."/>
            <person name="Ito T."/>
            <person name="Fujiyama A."/>
            <person name="Inagaki F."/>
            <person name="Takami H."/>
        </authorList>
    </citation>
    <scope>NUCLEOTIDE SEQUENCE</scope>
    <source>
        <strain evidence="1">Expedition CK06-06</strain>
    </source>
</reference>
<dbReference type="EMBL" id="BART01034417">
    <property type="protein sequence ID" value="GAH17189.1"/>
    <property type="molecule type" value="Genomic_DNA"/>
</dbReference>
<accession>X1EJ93</accession>
<comment type="caution">
    <text evidence="1">The sequence shown here is derived from an EMBL/GenBank/DDBJ whole genome shotgun (WGS) entry which is preliminary data.</text>
</comment>
<feature type="non-terminal residue" evidence="1">
    <location>
        <position position="77"/>
    </location>
</feature>
<evidence type="ECO:0000313" key="1">
    <source>
        <dbReference type="EMBL" id="GAH17189.1"/>
    </source>
</evidence>
<gene>
    <name evidence="1" type="ORF">S01H4_58829</name>
</gene>
<organism evidence="1">
    <name type="scientific">marine sediment metagenome</name>
    <dbReference type="NCBI Taxonomy" id="412755"/>
    <lineage>
        <taxon>unclassified sequences</taxon>
        <taxon>metagenomes</taxon>
        <taxon>ecological metagenomes</taxon>
    </lineage>
</organism>
<dbReference type="AlphaFoldDB" id="X1EJ93"/>
<sequence>MILQNGISTIPLMMPYVEAGIIQAYMTPGLQTAGYEKLQGDLGLATSFADAQSTTVAYALILILYSNAAYYWRRQNE</sequence>
<name>X1EJ93_9ZZZZ</name>
<protein>
    <recommendedName>
        <fullName evidence="2">ABC transmembrane type-1 domain-containing protein</fullName>
    </recommendedName>
</protein>
<proteinExistence type="predicted"/>